<proteinExistence type="predicted"/>
<dbReference type="OrthoDB" id="242270at2759"/>
<dbReference type="OMA" id="CFARMES"/>
<feature type="compositionally biased region" description="Basic and acidic residues" evidence="2">
    <location>
        <begin position="581"/>
        <end position="594"/>
    </location>
</feature>
<feature type="region of interest" description="Disordered" evidence="2">
    <location>
        <begin position="570"/>
        <end position="605"/>
    </location>
</feature>
<feature type="coiled-coil region" evidence="1">
    <location>
        <begin position="487"/>
        <end position="515"/>
    </location>
</feature>
<evidence type="ECO:0000313" key="4">
    <source>
        <dbReference type="Proteomes" id="UP000283634"/>
    </source>
</evidence>
<sequence>MSVPFKYRQHIRDLHDSFHDGKPISEEELMGVMNIIAADEHQALVESYRTQCPLGSNGFLSLMYELQKASKIPYDELVWNYIRGSLKKGIFNGEDRTELKALRSTLDPMMRAAHMDVPTLYKKHAPPDDEGRISIDQLCDVFRALYPANQVVYLEMYKWARATKIPKGRGGVIERAKTFEDVQPSNAAPVLPVVPAAPSAAVTAASLKPEPKETVSIEASTAAVSVTAAGDASKAAELQQKVLHSHVAAEEGSQVESKHASQVSGTSPNASGEDLPADDLNEPEKPYREVKQPADGKQLSDDGATVLLPITTASTVPPSPKAEREVETTAVKEARTDVQLASFVVSEGNEEKETLAPTTLATAEAPLPSCNSHDKEEFEEGKGVPITLKAAEVPSVLRTPTGFFSSCNLPPAVQLERRPGLNFNPPRIRDMEPPDRKQKNPTDGEKTLSPPPRLRGYEEFPSWEYEEALLNAILSRVVPGKPVDPQVVEYLRELARQEEELKSALRDEMENLTSNMLACEVVEQRMLLLRSQRQAQCFARMESRRWRLLEDMETYLSRVRKIHEQNKALLAGGEGRGATSSRKDGRSFPHDDATFSHTRQRSRDAVSMFAPPPPLLSAERQGCGLHHECRLGEKLQSMQNDPPAATWTSNVWPPQELSPPLHRLSSGMEREQLQRRFTFCPLGSTPQRQSVQVVHSRLGQHQLPHQLPSRLSDEEDLTIPANSGMQSLHSPLPRQPASRGVNPYLTAKLAANMLTSSPLQRKVEERLAVRLSRASQPF</sequence>
<dbReference type="RefSeq" id="XP_029236697.1">
    <property type="nucleotide sequence ID" value="XM_029383447.1"/>
</dbReference>
<reference evidence="3 4" key="1">
    <citation type="journal article" date="2018" name="BMC Genomics">
        <title>Genomic comparison of Trypanosoma conorhini and Trypanosoma rangeli to Trypanosoma cruzi strains of high and low virulence.</title>
        <authorList>
            <person name="Bradwell K.R."/>
            <person name="Koparde V.N."/>
            <person name="Matveyev A.V."/>
            <person name="Serrano M.G."/>
            <person name="Alves J.M."/>
            <person name="Parikh H."/>
            <person name="Huang B."/>
            <person name="Lee V."/>
            <person name="Espinosa-Alvarez O."/>
            <person name="Ortiz P.A."/>
            <person name="Costa-Martins A.G."/>
            <person name="Teixeira M.M."/>
            <person name="Buck G.A."/>
        </authorList>
    </citation>
    <scope>NUCLEOTIDE SEQUENCE [LARGE SCALE GENOMIC DNA]</scope>
    <source>
        <strain evidence="3 4">AM80</strain>
    </source>
</reference>
<evidence type="ECO:0000256" key="2">
    <source>
        <dbReference type="SAM" id="MobiDB-lite"/>
    </source>
</evidence>
<accession>A0A3R7M9W2</accession>
<dbReference type="GeneID" id="40330543"/>
<feature type="compositionally biased region" description="Basic and acidic residues" evidence="2">
    <location>
        <begin position="427"/>
        <end position="446"/>
    </location>
</feature>
<gene>
    <name evidence="3" type="ORF">TraAM80_06610</name>
</gene>
<dbReference type="VEuPathDB" id="TriTrypDB:TRSC58_05651"/>
<keyword evidence="4" id="KW-1185">Reference proteome</keyword>
<dbReference type="EMBL" id="MKGL01000248">
    <property type="protein sequence ID" value="RNF02067.1"/>
    <property type="molecule type" value="Genomic_DNA"/>
</dbReference>
<keyword evidence="1" id="KW-0175">Coiled coil</keyword>
<dbReference type="AlphaFoldDB" id="A0A3R7M9W2"/>
<organism evidence="3 4">
    <name type="scientific">Trypanosoma rangeli</name>
    <dbReference type="NCBI Taxonomy" id="5698"/>
    <lineage>
        <taxon>Eukaryota</taxon>
        <taxon>Discoba</taxon>
        <taxon>Euglenozoa</taxon>
        <taxon>Kinetoplastea</taxon>
        <taxon>Metakinetoplastina</taxon>
        <taxon>Trypanosomatida</taxon>
        <taxon>Trypanosomatidae</taxon>
        <taxon>Trypanosoma</taxon>
        <taxon>Herpetosoma</taxon>
    </lineage>
</organism>
<feature type="region of interest" description="Disordered" evidence="2">
    <location>
        <begin position="247"/>
        <end position="302"/>
    </location>
</feature>
<feature type="region of interest" description="Disordered" evidence="2">
    <location>
        <begin position="415"/>
        <end position="453"/>
    </location>
</feature>
<protein>
    <submittedName>
        <fullName evidence="3">Uncharacterized protein</fullName>
    </submittedName>
</protein>
<feature type="compositionally biased region" description="Basic and acidic residues" evidence="2">
    <location>
        <begin position="282"/>
        <end position="300"/>
    </location>
</feature>
<dbReference type="Proteomes" id="UP000283634">
    <property type="component" value="Unassembled WGS sequence"/>
</dbReference>
<name>A0A3R7M9W2_TRYRA</name>
<evidence type="ECO:0000313" key="3">
    <source>
        <dbReference type="EMBL" id="RNF02067.1"/>
    </source>
</evidence>
<feature type="compositionally biased region" description="Polar residues" evidence="2">
    <location>
        <begin position="260"/>
        <end position="270"/>
    </location>
</feature>
<comment type="caution">
    <text evidence="3">The sequence shown here is derived from an EMBL/GenBank/DDBJ whole genome shotgun (WGS) entry which is preliminary data.</text>
</comment>
<evidence type="ECO:0000256" key="1">
    <source>
        <dbReference type="SAM" id="Coils"/>
    </source>
</evidence>